<dbReference type="GO" id="GO:0003677">
    <property type="term" value="F:DNA binding"/>
    <property type="evidence" value="ECO:0007669"/>
    <property type="project" value="InterPro"/>
</dbReference>
<dbReference type="Gene3D" id="3.40.50.300">
    <property type="entry name" value="P-loop containing nucleotide triphosphate hydrolases"/>
    <property type="match status" value="1"/>
</dbReference>
<protein>
    <submittedName>
        <fullName evidence="4">SNF2 family N-terminal domain-containing protein</fullName>
    </submittedName>
</protein>
<dbReference type="InterPro" id="IPR049730">
    <property type="entry name" value="SNF2/RAD54-like_C"/>
</dbReference>
<dbReference type="SMART" id="SM00487">
    <property type="entry name" value="DEXDc"/>
    <property type="match status" value="1"/>
</dbReference>
<dbReference type="Gene3D" id="3.40.50.10810">
    <property type="entry name" value="Tandem AAA-ATPase domain"/>
    <property type="match status" value="1"/>
</dbReference>
<keyword evidence="5" id="KW-1185">Reference proteome</keyword>
<dbReference type="Pfam" id="PF04851">
    <property type="entry name" value="ResIII"/>
    <property type="match status" value="1"/>
</dbReference>
<feature type="domain" description="Helicase ATP-binding" evidence="2">
    <location>
        <begin position="121"/>
        <end position="291"/>
    </location>
</feature>
<dbReference type="InterPro" id="IPR027417">
    <property type="entry name" value="P-loop_NTPase"/>
</dbReference>
<dbReference type="InterPro" id="IPR014001">
    <property type="entry name" value="Helicase_ATP-bd"/>
</dbReference>
<dbReference type="AlphaFoldDB" id="A0A1G7AW18"/>
<proteinExistence type="predicted"/>
<dbReference type="InterPro" id="IPR001650">
    <property type="entry name" value="Helicase_C-like"/>
</dbReference>
<evidence type="ECO:0000259" key="2">
    <source>
        <dbReference type="PROSITE" id="PS51192"/>
    </source>
</evidence>
<feature type="domain" description="Helicase C-terminal" evidence="3">
    <location>
        <begin position="477"/>
        <end position="636"/>
    </location>
</feature>
<dbReference type="Proteomes" id="UP000198925">
    <property type="component" value="Unassembled WGS sequence"/>
</dbReference>
<dbReference type="Pfam" id="PF00271">
    <property type="entry name" value="Helicase_C"/>
    <property type="match status" value="1"/>
</dbReference>
<sequence>MQPAVVSYQGEPRAVVAELPYLGLTVRSLVGLPRRAYADGEAHLAPPLLDPFVDARATEVLPTPAAMAAARSREGGNWLAQTRRAQQALLAWFLLAEDRQRRLVVRDVAPLMHQLSLVEHVLAGPDLQRVLIGDEVGLGKTVEAGLIAQRLLATRPDVRMLYLAPARLVRNVVGELRRLGLDARRWVAGPESDARIESDRIVVASLQKAVRDTNAAKLAAAGPWDVLIADECHHLSDWEPGGGSPNAGYRLVRDLLQLQRPETGRLLLLSGTPHQGHQARFENILALLQRGGEDIDRVAGRLIYRTKESVRDWYGRPLFPSRDVRQPTVVQLGGPWAAWYDQIGALYDGASLAGRGQAGARAGGWAKGQALQWAASSVEAGLGFLARLAIRRLRWGPNNPALAEALLALRPYRGGAANEALTNLHARMVKQIAVQEDEEDAEELDEGGEARWRPDPDLLSELLRRGAALKAARADAAKWQAMLEILNRAGDEKVVLFCQPVETVAVVAREIEGRFGERPSVIIGGQTDGERDAEVEQFRARRGRRFLVSSRAGGEGINLQVARRLVHLDVPWNPMDLEQRVGRVHRFGSRQTIIVDTVVVAGTREADAYRIAREKLRLIAGQLDPEQFEPLFSRVMSLVPPEELADVFGVDLPWPPGGETERRIASIVRAGYDRWSEFTRRFAEGAAAVAALDPGAVDWADLREFLKRACGAEDGPIATKPVFSIEGRDVVACDAEVRTVRAFEQLFVCDETDGLPAADDEGTALPRLGTGHARVVAEVRERLKEKPEGRIASVRLRAGSMLGLSAPGNAALLFFAVQRVEMSGGTAEERDLRLRAFLIGQSGDPVEVAEGQIGAVVRHVCSAERQATPSGLPERLEQVEAALMERIRQEAMQDHAAPPLLAVWPIACVLAAVVG</sequence>
<name>A0A1G7AW18_9PROT</name>
<evidence type="ECO:0000313" key="5">
    <source>
        <dbReference type="Proteomes" id="UP000198925"/>
    </source>
</evidence>
<keyword evidence="1" id="KW-0378">Hydrolase</keyword>
<dbReference type="PANTHER" id="PTHR45766">
    <property type="entry name" value="DNA ANNEALING HELICASE AND ENDONUCLEASE ZRANB3 FAMILY MEMBER"/>
    <property type="match status" value="1"/>
</dbReference>
<gene>
    <name evidence="4" type="ORF">SAMN04487779_102137</name>
</gene>
<dbReference type="InterPro" id="IPR038718">
    <property type="entry name" value="SNF2-like_sf"/>
</dbReference>
<dbReference type="GO" id="GO:0016787">
    <property type="term" value="F:hydrolase activity"/>
    <property type="evidence" value="ECO:0007669"/>
    <property type="project" value="UniProtKB-KW"/>
</dbReference>
<evidence type="ECO:0000313" key="4">
    <source>
        <dbReference type="EMBL" id="SDE18146.1"/>
    </source>
</evidence>
<dbReference type="GO" id="GO:0004386">
    <property type="term" value="F:helicase activity"/>
    <property type="evidence" value="ECO:0007669"/>
    <property type="project" value="UniProtKB-KW"/>
</dbReference>
<dbReference type="PANTHER" id="PTHR45766:SF6">
    <property type="entry name" value="SWI_SNF-RELATED MATRIX-ASSOCIATED ACTIN-DEPENDENT REGULATOR OF CHROMATIN SUBFAMILY A-LIKE PROTEIN 1"/>
    <property type="match status" value="1"/>
</dbReference>
<dbReference type="RefSeq" id="WP_090664778.1">
    <property type="nucleotide sequence ID" value="NZ_FMZX01000021.1"/>
</dbReference>
<reference evidence="4 5" key="1">
    <citation type="submission" date="2016-10" db="EMBL/GenBank/DDBJ databases">
        <authorList>
            <person name="de Groot N.N."/>
        </authorList>
    </citation>
    <scope>NUCLEOTIDE SEQUENCE [LARGE SCALE GENOMIC DNA]</scope>
    <source>
        <strain evidence="4 5">CPCC 100156</strain>
    </source>
</reference>
<accession>A0A1G7AW18</accession>
<dbReference type="CDD" id="cd18793">
    <property type="entry name" value="SF2_C_SNF"/>
    <property type="match status" value="1"/>
</dbReference>
<evidence type="ECO:0000256" key="1">
    <source>
        <dbReference type="ARBA" id="ARBA00022801"/>
    </source>
</evidence>
<dbReference type="InterPro" id="IPR006935">
    <property type="entry name" value="Helicase/UvrB_N"/>
</dbReference>
<dbReference type="PROSITE" id="PS51194">
    <property type="entry name" value="HELICASE_CTER"/>
    <property type="match status" value="1"/>
</dbReference>
<dbReference type="SUPFAM" id="SSF52540">
    <property type="entry name" value="P-loop containing nucleoside triphosphate hydrolases"/>
    <property type="match status" value="2"/>
</dbReference>
<organism evidence="4 5">
    <name type="scientific">Belnapia rosea</name>
    <dbReference type="NCBI Taxonomy" id="938405"/>
    <lineage>
        <taxon>Bacteria</taxon>
        <taxon>Pseudomonadati</taxon>
        <taxon>Pseudomonadota</taxon>
        <taxon>Alphaproteobacteria</taxon>
        <taxon>Acetobacterales</taxon>
        <taxon>Roseomonadaceae</taxon>
        <taxon>Belnapia</taxon>
    </lineage>
</organism>
<evidence type="ECO:0000259" key="3">
    <source>
        <dbReference type="PROSITE" id="PS51194"/>
    </source>
</evidence>
<dbReference type="PROSITE" id="PS51192">
    <property type="entry name" value="HELICASE_ATP_BIND_1"/>
    <property type="match status" value="1"/>
</dbReference>
<dbReference type="GO" id="GO:0005524">
    <property type="term" value="F:ATP binding"/>
    <property type="evidence" value="ECO:0007669"/>
    <property type="project" value="InterPro"/>
</dbReference>
<dbReference type="SMART" id="SM00490">
    <property type="entry name" value="HELICc"/>
    <property type="match status" value="1"/>
</dbReference>
<dbReference type="EMBL" id="FMZX01000021">
    <property type="protein sequence ID" value="SDE18146.1"/>
    <property type="molecule type" value="Genomic_DNA"/>
</dbReference>